<dbReference type="EMBL" id="CACRUS010000009">
    <property type="protein sequence ID" value="VYU33826.1"/>
    <property type="molecule type" value="Genomic_DNA"/>
</dbReference>
<dbReference type="PANTHER" id="PTHR43685:SF2">
    <property type="entry name" value="GLYCOSYLTRANSFERASE 2-LIKE DOMAIN-CONTAINING PROTEIN"/>
    <property type="match status" value="1"/>
</dbReference>
<dbReference type="Gene3D" id="3.90.550.10">
    <property type="entry name" value="Spore Coat Polysaccharide Biosynthesis Protein SpsA, Chain A"/>
    <property type="match status" value="1"/>
</dbReference>
<dbReference type="EC" id="2.4.-.-" evidence="2"/>
<dbReference type="AlphaFoldDB" id="A0A6N3DWP7"/>
<sequence>MKNKIDVSVIIPAYNAVETIGNLVNKILSETHVAIELIIVDDGSTDETANILRQVHDDRLILIKQANQGVYAARNTALDIHRGVWVVFLDAADDITDGFIEKRWQAATASQADVVIFNGWHSGADNHRRAVHTKQPCEATLSGHEWIRHCVIHREWPHYLWLQMVRSSYIKQHSLHFQPGRSHKDILWTVHLAASNGRFCTLDIKDYIYINNKASITHRPDYYDVRAISYVEVIVDIIQLADDKQNKKIKIFLYRHALVEARHFLGLYRKKVMDNSNVKTSFNKNISFISLFQGISSLSDIFFFIKLMRKFFSVHKIMLCWYCLTFLSARQL</sequence>
<protein>
    <submittedName>
        <fullName evidence="2">Putative glycosyltransferase EpsJ</fullName>
        <ecNumber evidence="2">2.4.-.-</ecNumber>
    </submittedName>
</protein>
<evidence type="ECO:0000259" key="1">
    <source>
        <dbReference type="Pfam" id="PF00535"/>
    </source>
</evidence>
<keyword evidence="2" id="KW-0328">Glycosyltransferase</keyword>
<dbReference type="CDD" id="cd00761">
    <property type="entry name" value="Glyco_tranf_GTA_type"/>
    <property type="match status" value="1"/>
</dbReference>
<dbReference type="PANTHER" id="PTHR43685">
    <property type="entry name" value="GLYCOSYLTRANSFERASE"/>
    <property type="match status" value="1"/>
</dbReference>
<gene>
    <name evidence="2" type="primary">epsJ_1</name>
    <name evidence="2" type="ORF">PALFYP105_03929</name>
</gene>
<dbReference type="InterPro" id="IPR029044">
    <property type="entry name" value="Nucleotide-diphossugar_trans"/>
</dbReference>
<keyword evidence="2" id="KW-0808">Transferase</keyword>
<dbReference type="Pfam" id="PF00535">
    <property type="entry name" value="Glycos_transf_2"/>
    <property type="match status" value="1"/>
</dbReference>
<name>A0A6N3DWP7_ENTAG</name>
<dbReference type="InterPro" id="IPR001173">
    <property type="entry name" value="Glyco_trans_2-like"/>
</dbReference>
<dbReference type="SUPFAM" id="SSF53448">
    <property type="entry name" value="Nucleotide-diphospho-sugar transferases"/>
    <property type="match status" value="1"/>
</dbReference>
<organism evidence="2">
    <name type="scientific">Enterobacter agglomerans</name>
    <name type="common">Erwinia herbicola</name>
    <name type="synonym">Pantoea agglomerans</name>
    <dbReference type="NCBI Taxonomy" id="549"/>
    <lineage>
        <taxon>Bacteria</taxon>
        <taxon>Pseudomonadati</taxon>
        <taxon>Pseudomonadota</taxon>
        <taxon>Gammaproteobacteria</taxon>
        <taxon>Enterobacterales</taxon>
        <taxon>Erwiniaceae</taxon>
        <taxon>Pantoea</taxon>
        <taxon>Pantoea agglomerans group</taxon>
    </lineage>
</organism>
<feature type="domain" description="Glycosyltransferase 2-like" evidence="1">
    <location>
        <begin position="8"/>
        <end position="134"/>
    </location>
</feature>
<proteinExistence type="predicted"/>
<accession>A0A6N3DWP7</accession>
<evidence type="ECO:0000313" key="2">
    <source>
        <dbReference type="EMBL" id="VYU33826.1"/>
    </source>
</evidence>
<reference evidence="2" key="1">
    <citation type="submission" date="2019-11" db="EMBL/GenBank/DDBJ databases">
        <authorList>
            <person name="Feng L."/>
        </authorList>
    </citation>
    <scope>NUCLEOTIDE SEQUENCE</scope>
    <source>
        <strain evidence="2">PagglomeransLFYP105</strain>
    </source>
</reference>
<dbReference type="GO" id="GO:0016757">
    <property type="term" value="F:glycosyltransferase activity"/>
    <property type="evidence" value="ECO:0007669"/>
    <property type="project" value="UniProtKB-KW"/>
</dbReference>
<dbReference type="InterPro" id="IPR050834">
    <property type="entry name" value="Glycosyltransf_2"/>
</dbReference>